<dbReference type="Pfam" id="PF09832">
    <property type="entry name" value="DUF2059"/>
    <property type="match status" value="1"/>
</dbReference>
<dbReference type="RefSeq" id="WP_050528965.1">
    <property type="nucleotide sequence ID" value="NZ_AQQZ01000001.1"/>
</dbReference>
<keyword evidence="2" id="KW-0687">Ribonucleoprotein</keyword>
<keyword evidence="3" id="KW-1185">Reference proteome</keyword>
<proteinExistence type="predicted"/>
<dbReference type="InterPro" id="IPR018637">
    <property type="entry name" value="DUF2059"/>
</dbReference>
<reference evidence="2 3" key="1">
    <citation type="journal article" date="2015" name="Int. J. Syst. Evol. Microbiol.">
        <title>Aestuariivita atlantica sp. nov., isolated from deep sea sediment of the Atlantic Ocean.</title>
        <authorList>
            <person name="Li G."/>
            <person name="Lai Q."/>
            <person name="Du Y."/>
            <person name="Liu X."/>
            <person name="Sun F."/>
            <person name="Shao Z."/>
        </authorList>
    </citation>
    <scope>NUCLEOTIDE SEQUENCE [LARGE SCALE GENOMIC DNA]</scope>
    <source>
        <strain evidence="2 3">22II-S11-z3</strain>
    </source>
</reference>
<dbReference type="EMBL" id="AQQZ01000001">
    <property type="protein sequence ID" value="KNG95246.1"/>
    <property type="molecule type" value="Genomic_DNA"/>
</dbReference>
<evidence type="ECO:0000313" key="2">
    <source>
        <dbReference type="EMBL" id="KNG95246.1"/>
    </source>
</evidence>
<organism evidence="2 3">
    <name type="scientific">Pseudaestuariivita atlantica</name>
    <dbReference type="NCBI Taxonomy" id="1317121"/>
    <lineage>
        <taxon>Bacteria</taxon>
        <taxon>Pseudomonadati</taxon>
        <taxon>Pseudomonadota</taxon>
        <taxon>Alphaproteobacteria</taxon>
        <taxon>Rhodobacterales</taxon>
        <taxon>Paracoccaceae</taxon>
        <taxon>Pseudaestuariivita</taxon>
    </lineage>
</organism>
<accession>A0A0L1JU09</accession>
<keyword evidence="2" id="KW-0689">Ribosomal protein</keyword>
<dbReference type="Proteomes" id="UP000036938">
    <property type="component" value="Unassembled WGS sequence"/>
</dbReference>
<dbReference type="STRING" id="1317121.ATO11_00985"/>
<dbReference type="OrthoDB" id="7841298at2"/>
<sequence length="271" mass="29802">MIRATFAALSLAVVPGLAWSEPSLPDRLLDAMGVDGIVAIMRDEGLAYGDELAAQMVPGGPDESWRAAVARIYDTDRMTQTVRVNFAEAIDGTDITPLIDFFESPGGRQLISLELSARAAMMDEAVEEAAKDAFHAAEENPDDRFRQITEFVEVNDLVDSNVVGALNSNIVFYQGLVDGGALDLGDEDILRDVWEQEEETRSDTREWVYGFLLLAYKPVEDDVLQDYIDLSATKAGMALNRALFAGFDAMYSDISYALGRAIAREMQVQDL</sequence>
<evidence type="ECO:0000259" key="1">
    <source>
        <dbReference type="Pfam" id="PF09832"/>
    </source>
</evidence>
<feature type="domain" description="DUF2059" evidence="1">
    <location>
        <begin position="76"/>
        <end position="133"/>
    </location>
</feature>
<gene>
    <name evidence="2" type="ORF">ATO11_00985</name>
</gene>
<comment type="caution">
    <text evidence="2">The sequence shown here is derived from an EMBL/GenBank/DDBJ whole genome shotgun (WGS) entry which is preliminary data.</text>
</comment>
<evidence type="ECO:0000313" key="3">
    <source>
        <dbReference type="Proteomes" id="UP000036938"/>
    </source>
</evidence>
<dbReference type="AlphaFoldDB" id="A0A0L1JU09"/>
<dbReference type="GO" id="GO:0005840">
    <property type="term" value="C:ribosome"/>
    <property type="evidence" value="ECO:0007669"/>
    <property type="project" value="UniProtKB-KW"/>
</dbReference>
<name>A0A0L1JU09_9RHOB</name>
<protein>
    <submittedName>
        <fullName evidence="2">Ribosomal protein L21</fullName>
    </submittedName>
</protein>